<comment type="function">
    <text evidence="6">May be involved in the transport of PQQ or its precursor to the periplasm.</text>
</comment>
<dbReference type="InterPro" id="IPR036866">
    <property type="entry name" value="RibonucZ/Hydroxyglut_hydro"/>
</dbReference>
<dbReference type="RefSeq" id="WP_410556321.1">
    <property type="nucleotide sequence ID" value="NZ_JAXCGB010000008.1"/>
</dbReference>
<keyword evidence="5 6" id="KW-0884">PQQ biosynthesis</keyword>
<evidence type="ECO:0000259" key="7">
    <source>
        <dbReference type="Pfam" id="PF12706"/>
    </source>
</evidence>
<dbReference type="SUPFAM" id="SSF56281">
    <property type="entry name" value="Metallo-hydrolase/oxidoreductase"/>
    <property type="match status" value="1"/>
</dbReference>
<evidence type="ECO:0000256" key="6">
    <source>
        <dbReference type="HAMAP-Rule" id="MF_00653"/>
    </source>
</evidence>
<evidence type="ECO:0000256" key="2">
    <source>
        <dbReference type="ARBA" id="ARBA00008481"/>
    </source>
</evidence>
<proteinExistence type="inferred from homology"/>
<dbReference type="HAMAP" id="MF_00653">
    <property type="entry name" value="PQQ_syn_PqqB"/>
    <property type="match status" value="1"/>
</dbReference>
<evidence type="ECO:0000256" key="1">
    <source>
        <dbReference type="ARBA" id="ARBA00004886"/>
    </source>
</evidence>
<dbReference type="Pfam" id="PF12706">
    <property type="entry name" value="Lactamase_B_2"/>
    <property type="match status" value="1"/>
</dbReference>
<evidence type="ECO:0000313" key="8">
    <source>
        <dbReference type="EMBL" id="GAA2634957.1"/>
    </source>
</evidence>
<keyword evidence="4 6" id="KW-0813">Transport</keyword>
<comment type="caution">
    <text evidence="8">The sequence shown here is derived from an EMBL/GenBank/DDBJ whole genome shotgun (WGS) entry which is preliminary data.</text>
</comment>
<sequence length="300" mass="31319">MLVRVLGTAAGGGVPQWNCACPGCAAVRANPARRRSHAAIAVHDSATGRWHLVNVTPDVTDQVEACEALRPEPGSRRTPLAGVILTDAELDHTLGLFRLREAEEISICATAAVRAALTDGLGVQRILSPYARIVLRELPDGDPVPLEEGGSLRVRAVPVSAKRPRYANALPATGLWSVALHITDGADGRSLLYAPAVAAWSSGLAAAVAQADHVIVDGTFWDDDEPVREGIGARTATEMGHLPISGPTGTAERLSALAAGRCAYTHLNNTNPLVDPAAPQHKELAGLGLRVADDGEVIAP</sequence>
<evidence type="ECO:0000256" key="5">
    <source>
        <dbReference type="ARBA" id="ARBA00022905"/>
    </source>
</evidence>
<comment type="similarity">
    <text evidence="2 6">Belongs to the PqqB family.</text>
</comment>
<protein>
    <recommendedName>
        <fullName evidence="3 6">Coenzyme PQQ synthesis protein B</fullName>
    </recommendedName>
    <alternativeName>
        <fullName evidence="6">Pyrroloquinoline quinone biosynthesis protein B</fullName>
    </alternativeName>
</protein>
<comment type="pathway">
    <text evidence="1 6">Cofactor biosynthesis; pyrroloquinoline quinone biosynthesis.</text>
</comment>
<dbReference type="Proteomes" id="UP001501509">
    <property type="component" value="Unassembled WGS sequence"/>
</dbReference>
<accession>A0ABP6D3T8</accession>
<dbReference type="InterPro" id="IPR001279">
    <property type="entry name" value="Metallo-B-lactamas"/>
</dbReference>
<dbReference type="Gene3D" id="3.60.15.10">
    <property type="entry name" value="Ribonuclease Z/Hydroxyacylglutathione hydrolase-like"/>
    <property type="match status" value="1"/>
</dbReference>
<dbReference type="NCBIfam" id="TIGR02108">
    <property type="entry name" value="PQQ_syn_pqqB"/>
    <property type="match status" value="1"/>
</dbReference>
<evidence type="ECO:0000256" key="4">
    <source>
        <dbReference type="ARBA" id="ARBA00022448"/>
    </source>
</evidence>
<gene>
    <name evidence="6 8" type="primary">pqqB</name>
    <name evidence="8" type="ORF">GCM10010411_87290</name>
</gene>
<keyword evidence="9" id="KW-1185">Reference proteome</keyword>
<dbReference type="EMBL" id="BAAATD010000019">
    <property type="protein sequence ID" value="GAA2634957.1"/>
    <property type="molecule type" value="Genomic_DNA"/>
</dbReference>
<feature type="domain" description="Metallo-beta-lactamase" evidence="7">
    <location>
        <begin position="49"/>
        <end position="266"/>
    </location>
</feature>
<dbReference type="InterPro" id="IPR011842">
    <property type="entry name" value="PQQ_synth_PqqB"/>
</dbReference>
<organism evidence="8 9">
    <name type="scientific">Actinomadura fulvescens</name>
    <dbReference type="NCBI Taxonomy" id="46160"/>
    <lineage>
        <taxon>Bacteria</taxon>
        <taxon>Bacillati</taxon>
        <taxon>Actinomycetota</taxon>
        <taxon>Actinomycetes</taxon>
        <taxon>Streptosporangiales</taxon>
        <taxon>Thermomonosporaceae</taxon>
        <taxon>Actinomadura</taxon>
    </lineage>
</organism>
<name>A0ABP6D3T8_9ACTN</name>
<reference evidence="9" key="1">
    <citation type="journal article" date="2019" name="Int. J. Syst. Evol. Microbiol.">
        <title>The Global Catalogue of Microorganisms (GCM) 10K type strain sequencing project: providing services to taxonomists for standard genome sequencing and annotation.</title>
        <authorList>
            <consortium name="The Broad Institute Genomics Platform"/>
            <consortium name="The Broad Institute Genome Sequencing Center for Infectious Disease"/>
            <person name="Wu L."/>
            <person name="Ma J."/>
        </authorList>
    </citation>
    <scope>NUCLEOTIDE SEQUENCE [LARGE SCALE GENOMIC DNA]</scope>
    <source>
        <strain evidence="9">JCM 6833</strain>
    </source>
</reference>
<evidence type="ECO:0000256" key="3">
    <source>
        <dbReference type="ARBA" id="ARBA00015084"/>
    </source>
</evidence>
<evidence type="ECO:0000313" key="9">
    <source>
        <dbReference type="Proteomes" id="UP001501509"/>
    </source>
</evidence>